<keyword evidence="3" id="KW-1185">Reference proteome</keyword>
<accession>A0A2G9Q1E2</accession>
<dbReference type="EMBL" id="KZ370070">
    <property type="protein sequence ID" value="PIO09424.1"/>
    <property type="molecule type" value="Genomic_DNA"/>
</dbReference>
<name>A0A2G9Q1E2_AQUCT</name>
<gene>
    <name evidence="2" type="ORF">AB205_0022920</name>
</gene>
<evidence type="ECO:0000313" key="2">
    <source>
        <dbReference type="EMBL" id="PIO09424.1"/>
    </source>
</evidence>
<feature type="non-terminal residue" evidence="2">
    <location>
        <position position="56"/>
    </location>
</feature>
<reference evidence="3" key="1">
    <citation type="journal article" date="2017" name="Nat. Commun.">
        <title>The North American bullfrog draft genome provides insight into hormonal regulation of long noncoding RNA.</title>
        <authorList>
            <person name="Hammond S.A."/>
            <person name="Warren R.L."/>
            <person name="Vandervalk B.P."/>
            <person name="Kucuk E."/>
            <person name="Khan H."/>
            <person name="Gibb E.A."/>
            <person name="Pandoh P."/>
            <person name="Kirk H."/>
            <person name="Zhao Y."/>
            <person name="Jones M."/>
            <person name="Mungall A.J."/>
            <person name="Coope R."/>
            <person name="Pleasance S."/>
            <person name="Moore R.A."/>
            <person name="Holt R.A."/>
            <person name="Round J.M."/>
            <person name="Ohora S."/>
            <person name="Walle B.V."/>
            <person name="Veldhoen N."/>
            <person name="Helbing C.C."/>
            <person name="Birol I."/>
        </authorList>
    </citation>
    <scope>NUCLEOTIDE SEQUENCE [LARGE SCALE GENOMIC DNA]</scope>
</reference>
<feature type="region of interest" description="Disordered" evidence="1">
    <location>
        <begin position="34"/>
        <end position="56"/>
    </location>
</feature>
<dbReference type="Proteomes" id="UP000228934">
    <property type="component" value="Unassembled WGS sequence"/>
</dbReference>
<dbReference type="AlphaFoldDB" id="A0A2G9Q1E2"/>
<sequence length="56" mass="5953">MRRRTCGTPITCCRWGIACKPPLSGRYRLSPLQEVSAAPGSGPHSPSGLRPSTSTL</sequence>
<feature type="compositionally biased region" description="Low complexity" evidence="1">
    <location>
        <begin position="39"/>
        <end position="48"/>
    </location>
</feature>
<proteinExistence type="predicted"/>
<protein>
    <submittedName>
        <fullName evidence="2">Uncharacterized protein</fullName>
    </submittedName>
</protein>
<evidence type="ECO:0000313" key="3">
    <source>
        <dbReference type="Proteomes" id="UP000228934"/>
    </source>
</evidence>
<organism evidence="2 3">
    <name type="scientific">Aquarana catesbeiana</name>
    <name type="common">American bullfrog</name>
    <name type="synonym">Rana catesbeiana</name>
    <dbReference type="NCBI Taxonomy" id="8400"/>
    <lineage>
        <taxon>Eukaryota</taxon>
        <taxon>Metazoa</taxon>
        <taxon>Chordata</taxon>
        <taxon>Craniata</taxon>
        <taxon>Vertebrata</taxon>
        <taxon>Euteleostomi</taxon>
        <taxon>Amphibia</taxon>
        <taxon>Batrachia</taxon>
        <taxon>Anura</taxon>
        <taxon>Neobatrachia</taxon>
        <taxon>Ranoidea</taxon>
        <taxon>Ranidae</taxon>
        <taxon>Aquarana</taxon>
    </lineage>
</organism>
<evidence type="ECO:0000256" key="1">
    <source>
        <dbReference type="SAM" id="MobiDB-lite"/>
    </source>
</evidence>